<comment type="caution">
    <text evidence="3">The sequence shown here is derived from an EMBL/GenBank/DDBJ whole genome shotgun (WGS) entry which is preliminary data.</text>
</comment>
<keyword evidence="2" id="KW-1133">Transmembrane helix</keyword>
<accession>A0A397U694</accession>
<feature type="transmembrane region" description="Helical" evidence="2">
    <location>
        <begin position="74"/>
        <end position="96"/>
    </location>
</feature>
<sequence>MDMDMDMDKNLKKGGYKKLGSQPGKMSSRTALGLMPKSIHTFAVFEGSRTCQLNWMRKINSNQIISNKVYDQMLFIFFFITKLVKIRIIVAVHNFLDKFSGRKCMNF</sequence>
<feature type="region of interest" description="Disordered" evidence="1">
    <location>
        <begin position="1"/>
        <end position="24"/>
    </location>
</feature>
<keyword evidence="4" id="KW-1185">Reference proteome</keyword>
<evidence type="ECO:0000256" key="1">
    <source>
        <dbReference type="SAM" id="MobiDB-lite"/>
    </source>
</evidence>
<keyword evidence="2" id="KW-0472">Membrane</keyword>
<reference evidence="3 4" key="1">
    <citation type="submission" date="2018-06" db="EMBL/GenBank/DDBJ databases">
        <title>Comparative genomics reveals the genomic features of Rhizophagus irregularis, R. cerebriforme, R. diaphanum and Gigaspora rosea, and their symbiotic lifestyle signature.</title>
        <authorList>
            <person name="Morin E."/>
            <person name="San Clemente H."/>
            <person name="Chen E.C.H."/>
            <person name="De La Providencia I."/>
            <person name="Hainaut M."/>
            <person name="Kuo A."/>
            <person name="Kohler A."/>
            <person name="Murat C."/>
            <person name="Tang N."/>
            <person name="Roy S."/>
            <person name="Loubradou J."/>
            <person name="Henrissat B."/>
            <person name="Grigoriev I.V."/>
            <person name="Corradi N."/>
            <person name="Roux C."/>
            <person name="Martin F.M."/>
        </authorList>
    </citation>
    <scope>NUCLEOTIDE SEQUENCE [LARGE SCALE GENOMIC DNA]</scope>
    <source>
        <strain evidence="3 4">DAOM 194757</strain>
    </source>
</reference>
<evidence type="ECO:0000256" key="2">
    <source>
        <dbReference type="SAM" id="Phobius"/>
    </source>
</evidence>
<keyword evidence="2" id="KW-0812">Transmembrane</keyword>
<evidence type="ECO:0000313" key="4">
    <source>
        <dbReference type="Proteomes" id="UP000266673"/>
    </source>
</evidence>
<organism evidence="3 4">
    <name type="scientific">Gigaspora rosea</name>
    <dbReference type="NCBI Taxonomy" id="44941"/>
    <lineage>
        <taxon>Eukaryota</taxon>
        <taxon>Fungi</taxon>
        <taxon>Fungi incertae sedis</taxon>
        <taxon>Mucoromycota</taxon>
        <taxon>Glomeromycotina</taxon>
        <taxon>Glomeromycetes</taxon>
        <taxon>Diversisporales</taxon>
        <taxon>Gigasporaceae</taxon>
        <taxon>Gigaspora</taxon>
    </lineage>
</organism>
<dbReference type="EMBL" id="QKWP01001914">
    <property type="protein sequence ID" value="RIB05820.1"/>
    <property type="molecule type" value="Genomic_DNA"/>
</dbReference>
<proteinExistence type="predicted"/>
<evidence type="ECO:0000313" key="3">
    <source>
        <dbReference type="EMBL" id="RIB05820.1"/>
    </source>
</evidence>
<protein>
    <submittedName>
        <fullName evidence="3">Uncharacterized protein</fullName>
    </submittedName>
</protein>
<feature type="compositionally biased region" description="Basic and acidic residues" evidence="1">
    <location>
        <begin position="1"/>
        <end position="11"/>
    </location>
</feature>
<name>A0A397U694_9GLOM</name>
<gene>
    <name evidence="3" type="ORF">C2G38_2047300</name>
</gene>
<dbReference type="Proteomes" id="UP000266673">
    <property type="component" value="Unassembled WGS sequence"/>
</dbReference>
<dbReference type="AlphaFoldDB" id="A0A397U694"/>